<sequence length="581" mass="65707">MNVSYFGNKDKLPLSAIVFLSYISIAFIFLLAYFYSERAFTLNLLDNDDFMRLHQFSNWLENGNWYLKPLEDFNQNDGQIIHWSRVPDIPLAAFTLLFCLVVSADVAISYAIIVVPLIYLIGTVFAIGLITQKFLGKKYVVLACLYAFGSHLITKFYPGSIDHHNIQLLLLAWFVALCPLSEKDAEQSKYAVIQGVLLAVSFWVGIENLPVFAAILVTLCGFGYWHSKTFLKYIRDLCCCATIASLICILLNRPFNEFLVLHVDMISWGYAFCLFVGGLFCQLSLSIDTQRHTLFKFLILGLISVATIFLFVPELVKGVYFDYPKLLVDTWLSNVSEARPILSYIKDDGFLSNFNYILFIFPALLSILLFNKEKGMVLLYLTMIFILLTAVLWQVRTIFSVFIFAVPLQAYLVIKFTEKYSSSLLRVSISLICVPIGISLFVSHINTDTENEAKALSNLEKVSYLVESDISEKKILAPMGYGAPIFSHTSNSVIAAPYHRNIAGNELMTRIFLSTDLDAAKQTILEHGFDYVVVGNDSSSNVLRNYSEEGAFIMELGRKNFDWLQEVTGNGNEVKVYQVVK</sequence>
<keyword evidence="1" id="KW-1133">Transmembrane helix</keyword>
<feature type="transmembrane region" description="Helical" evidence="1">
    <location>
        <begin position="94"/>
        <end position="127"/>
    </location>
</feature>
<evidence type="ECO:0008006" key="4">
    <source>
        <dbReference type="Google" id="ProtNLM"/>
    </source>
</evidence>
<feature type="transmembrane region" description="Helical" evidence="1">
    <location>
        <begin position="210"/>
        <end position="226"/>
    </location>
</feature>
<feature type="transmembrane region" description="Helical" evidence="1">
    <location>
        <begin position="377"/>
        <end position="393"/>
    </location>
</feature>
<reference evidence="2 3" key="1">
    <citation type="journal article" date="2013" name="ISME J.">
        <title>Comparative genomics of pathogenic lineages of Vibrio nigripulchritudo identifies virulence-associated traits.</title>
        <authorList>
            <person name="Goudenege D."/>
            <person name="Labreuche Y."/>
            <person name="Krin E."/>
            <person name="Ansquer D."/>
            <person name="Mangenot S."/>
            <person name="Calteau A."/>
            <person name="Medigue C."/>
            <person name="Mazel D."/>
            <person name="Polz M.F."/>
            <person name="Le Roux F."/>
        </authorList>
    </citation>
    <scope>NUCLEOTIDE SEQUENCE [LARGE SCALE GENOMIC DNA]</scope>
    <source>
        <strain evidence="2 3">SOn1</strain>
    </source>
</reference>
<feature type="transmembrane region" description="Helical" evidence="1">
    <location>
        <begin position="297"/>
        <end position="316"/>
    </location>
</feature>
<keyword evidence="1" id="KW-0812">Transmembrane</keyword>
<organism evidence="2 3">
    <name type="scientific">Vibrio nigripulchritudo SOn1</name>
    <dbReference type="NCBI Taxonomy" id="1238450"/>
    <lineage>
        <taxon>Bacteria</taxon>
        <taxon>Pseudomonadati</taxon>
        <taxon>Pseudomonadota</taxon>
        <taxon>Gammaproteobacteria</taxon>
        <taxon>Vibrionales</taxon>
        <taxon>Vibrionaceae</taxon>
        <taxon>Vibrio</taxon>
    </lineage>
</organism>
<protein>
    <recommendedName>
        <fullName evidence="4">Glycosyltransferase RgtA/B/C/D-like domain-containing protein</fullName>
    </recommendedName>
</protein>
<name>A0AAV2VYV4_9VIBR</name>
<evidence type="ECO:0000256" key="1">
    <source>
        <dbReference type="SAM" id="Phobius"/>
    </source>
</evidence>
<comment type="caution">
    <text evidence="2">The sequence shown here is derived from an EMBL/GenBank/DDBJ whole genome shotgun (WGS) entry which is preliminary data.</text>
</comment>
<evidence type="ECO:0000313" key="2">
    <source>
        <dbReference type="EMBL" id="CCO49809.1"/>
    </source>
</evidence>
<feature type="transmembrane region" description="Helical" evidence="1">
    <location>
        <begin position="233"/>
        <end position="253"/>
    </location>
</feature>
<feature type="transmembrane region" description="Helical" evidence="1">
    <location>
        <begin position="265"/>
        <end position="285"/>
    </location>
</feature>
<keyword evidence="1" id="KW-0472">Membrane</keyword>
<feature type="transmembrane region" description="Helical" evidence="1">
    <location>
        <begin position="424"/>
        <end position="442"/>
    </location>
</feature>
<proteinExistence type="predicted"/>
<feature type="transmembrane region" description="Helical" evidence="1">
    <location>
        <begin position="139"/>
        <end position="158"/>
    </location>
</feature>
<feature type="transmembrane region" description="Helical" evidence="1">
    <location>
        <begin position="399"/>
        <end position="417"/>
    </location>
</feature>
<accession>A0AAV2VYV4</accession>
<feature type="transmembrane region" description="Helical" evidence="1">
    <location>
        <begin position="12"/>
        <end position="35"/>
    </location>
</feature>
<dbReference type="EMBL" id="CAOF01000187">
    <property type="protein sequence ID" value="CCO49809.1"/>
    <property type="molecule type" value="Genomic_DNA"/>
</dbReference>
<dbReference type="Proteomes" id="UP000018211">
    <property type="component" value="Unassembled WGS sequence"/>
</dbReference>
<dbReference type="AlphaFoldDB" id="A0AAV2VYV4"/>
<dbReference type="RefSeq" id="WP_022613831.1">
    <property type="nucleotide sequence ID" value="NZ_LK391965.1"/>
</dbReference>
<evidence type="ECO:0000313" key="3">
    <source>
        <dbReference type="Proteomes" id="UP000018211"/>
    </source>
</evidence>
<feature type="transmembrane region" description="Helical" evidence="1">
    <location>
        <begin position="350"/>
        <end position="370"/>
    </location>
</feature>
<gene>
    <name evidence="2" type="ORF">VIBNISOn1_900033</name>
</gene>